<dbReference type="STRING" id="45070.Lnau_2498"/>
<dbReference type="AlphaFoldDB" id="A0A0W0WKJ3"/>
<dbReference type="Proteomes" id="UP000054725">
    <property type="component" value="Unassembled WGS sequence"/>
</dbReference>
<accession>A0A0W0WKJ3</accession>
<evidence type="ECO:0000313" key="2">
    <source>
        <dbReference type="Proteomes" id="UP000054725"/>
    </source>
</evidence>
<evidence type="ECO:0000313" key="1">
    <source>
        <dbReference type="EMBL" id="KTD32850.1"/>
    </source>
</evidence>
<keyword evidence="2" id="KW-1185">Reference proteome</keyword>
<proteinExistence type="predicted"/>
<dbReference type="OrthoDB" id="5652348at2"/>
<dbReference type="PATRIC" id="fig|45070.6.peg.2635"/>
<dbReference type="RefSeq" id="WP_058505493.1">
    <property type="nucleotide sequence ID" value="NZ_CAAAIF010000004.1"/>
</dbReference>
<organism evidence="1 2">
    <name type="scientific">Legionella nautarum</name>
    <dbReference type="NCBI Taxonomy" id="45070"/>
    <lineage>
        <taxon>Bacteria</taxon>
        <taxon>Pseudomonadati</taxon>
        <taxon>Pseudomonadota</taxon>
        <taxon>Gammaproteobacteria</taxon>
        <taxon>Legionellales</taxon>
        <taxon>Legionellaceae</taxon>
        <taxon>Legionella</taxon>
    </lineage>
</organism>
<dbReference type="NCBIfam" id="NF043026">
    <property type="entry name" value="T4SS_AnkK"/>
    <property type="match status" value="1"/>
</dbReference>
<comment type="caution">
    <text evidence="1">The sequence shown here is derived from an EMBL/GenBank/DDBJ whole genome shotgun (WGS) entry which is preliminary data.</text>
</comment>
<dbReference type="EMBL" id="LNYO01000024">
    <property type="protein sequence ID" value="KTD32850.1"/>
    <property type="molecule type" value="Genomic_DNA"/>
</dbReference>
<dbReference type="InterPro" id="IPR049972">
    <property type="entry name" value="T4SS_AnkK"/>
</dbReference>
<gene>
    <name evidence="1" type="ORF">Lnau_2498</name>
</gene>
<reference evidence="1 2" key="1">
    <citation type="submission" date="2015-11" db="EMBL/GenBank/DDBJ databases">
        <title>Genomic analysis of 38 Legionella species identifies large and diverse effector repertoires.</title>
        <authorList>
            <person name="Burstein D."/>
            <person name="Amaro F."/>
            <person name="Zusman T."/>
            <person name="Lifshitz Z."/>
            <person name="Cohen O."/>
            <person name="Gilbert J.A."/>
            <person name="Pupko T."/>
            <person name="Shuman H.A."/>
            <person name="Segal G."/>
        </authorList>
    </citation>
    <scope>NUCLEOTIDE SEQUENCE [LARGE SCALE GENOMIC DNA]</scope>
    <source>
        <strain evidence="1 2">ATCC 49506</strain>
    </source>
</reference>
<name>A0A0W0WKJ3_9GAMM</name>
<sequence length="667" mass="76954">MSFFYKSNRIIPGEPTRAGHTFFKEAKYLDLEGFLRKIVYKKNKKGNPQLSVFEVAFTALARRFLRPDLTPKQALVKNQGQEIVGLASEYFSYTAQRREGLGVFASIAKDDRPKPARDSQANNLKRPSTQYCITYRTVSEPEQIPIAFLDQYDPGFFNVLWQLRSTGQIDFDVASLASVLAGSYSLEEDDLHKGNLGFYIVKKLIKGEEKFQVVFFKIDNDLMLVDSMMSRCNARMTSWLHNEHAFEITMRDLIDFPNLSDSKNFYWPTYLRLFANPIGNKDYSDEDDALAFIELGKDPEFQREKWREFYKHILIPQAIIEQDLEEVLDKNSPEDRAQIALITHAVLARQAKLRAVLFAIPQFRDFVMTLKERDAQSIQDEIVRDIDPSIQENIIPDIDRNMEHYNSFCANEYVDGDTPLHLAIRLGDYRYQETWQSFSEFAAQENSRGEKPLDVAVAAIKNSDPHSHNEVRKNPFLIIQALLKEGVQKTASYKELSKELRRKIKNYSLNSIHRTHATEASSTDELLALMQAIGEDHSFSLKMKKELSVICLKDYIRAHRNDSNYEKTLLEIKEALNGYKKPPAPQLQFIRQLRSHLWIIRKIRGLFGVTSTQSELNGLINQELNRLNPSCFFSCFSFFFCNSETDIGAETVILNSQEEMPPFISLI</sequence>
<protein>
    <submittedName>
        <fullName evidence="1">Cardiac ankyrin repeat-containing protein</fullName>
    </submittedName>
</protein>